<evidence type="ECO:0000313" key="1">
    <source>
        <dbReference type="EMBL" id="UYE90916.1"/>
    </source>
</evidence>
<proteinExistence type="predicted"/>
<gene>
    <name evidence="1" type="ORF">SP13_019</name>
</gene>
<sequence length="42" mass="4643">MNVAKRSSKTESHYKCNSGGMVVYGFDGTVDEFHITSGFELI</sequence>
<keyword evidence="2" id="KW-1185">Reference proteome</keyword>
<protein>
    <submittedName>
        <fullName evidence="1">Uncharacterized protein</fullName>
    </submittedName>
</protein>
<reference evidence="1" key="1">
    <citation type="submission" date="2022-08" db="EMBL/GenBank/DDBJ databases">
        <authorList>
            <person name="Ferreira A."/>
            <person name="Oliveira A."/>
            <person name="Oliveira H."/>
        </authorList>
    </citation>
    <scope>NUCLEOTIDE SEQUENCE</scope>
</reference>
<name>A0A9X9JUL3_9CAUD</name>
<organism evidence="1 2">
    <name type="scientific">Escherichia phage vB_EcoM_SP13</name>
    <dbReference type="NCBI Taxonomy" id="2981577"/>
    <lineage>
        <taxon>Viruses</taxon>
        <taxon>Duplodnaviria</taxon>
        <taxon>Heunggongvirae</taxon>
        <taxon>Uroviricota</taxon>
        <taxon>Caudoviricetes</taxon>
        <taxon>Lindbergviridae</taxon>
        <taxon>Wifcevirus</taxon>
        <taxon>Wifcevirus SP13</taxon>
    </lineage>
</organism>
<dbReference type="Proteomes" id="UP001164720">
    <property type="component" value="Segment"/>
</dbReference>
<evidence type="ECO:0000313" key="2">
    <source>
        <dbReference type="Proteomes" id="UP001164720"/>
    </source>
</evidence>
<accession>A0A9X9JUL3</accession>
<dbReference type="EMBL" id="OP352608">
    <property type="protein sequence ID" value="UYE90916.1"/>
    <property type="molecule type" value="Genomic_DNA"/>
</dbReference>